<feature type="coiled-coil region" evidence="1">
    <location>
        <begin position="163"/>
        <end position="190"/>
    </location>
</feature>
<keyword evidence="3" id="KW-1185">Reference proteome</keyword>
<organism evidence="2 3">
    <name type="scientific">Triparma laevis f. longispina</name>
    <dbReference type="NCBI Taxonomy" id="1714387"/>
    <lineage>
        <taxon>Eukaryota</taxon>
        <taxon>Sar</taxon>
        <taxon>Stramenopiles</taxon>
        <taxon>Ochrophyta</taxon>
        <taxon>Bolidophyceae</taxon>
        <taxon>Parmales</taxon>
        <taxon>Triparmaceae</taxon>
        <taxon>Triparma</taxon>
    </lineage>
</organism>
<gene>
    <name evidence="2" type="ORF">TrLO_g1354</name>
</gene>
<evidence type="ECO:0000313" key="2">
    <source>
        <dbReference type="EMBL" id="GMI15556.1"/>
    </source>
</evidence>
<feature type="coiled-coil region" evidence="1">
    <location>
        <begin position="29"/>
        <end position="56"/>
    </location>
</feature>
<name>A0A9W7FP66_9STRA</name>
<dbReference type="EMBL" id="BRXW01000233">
    <property type="protein sequence ID" value="GMI15556.1"/>
    <property type="molecule type" value="Genomic_DNA"/>
</dbReference>
<proteinExistence type="predicted"/>
<accession>A0A9W7FP66</accession>
<comment type="caution">
    <text evidence="2">The sequence shown here is derived from an EMBL/GenBank/DDBJ whole genome shotgun (WGS) entry which is preliminary data.</text>
</comment>
<sequence>MTTPSVPPPLIESSASAISLQMSTLRTSLLSAKEKEADMLNQKNAAERRTKDAKEELWKVEGVMLGEKRKRLELLEKERELTSLLTYLRSAITSKESLITSTSTLISQLKIIDTENFKEFNNQICKLIGVRGGVEEEEEVFLRRIREMEELEALERIENGDLIAKEERASEGLEQRIESLTTGVKAARKRRRSAGLSLEEAEGRLRKLRRGRRKRD</sequence>
<evidence type="ECO:0000256" key="1">
    <source>
        <dbReference type="SAM" id="Coils"/>
    </source>
</evidence>
<protein>
    <submittedName>
        <fullName evidence="2">Uncharacterized protein</fullName>
    </submittedName>
</protein>
<dbReference type="AlphaFoldDB" id="A0A9W7FP66"/>
<keyword evidence="1" id="KW-0175">Coiled coil</keyword>
<dbReference type="Proteomes" id="UP001165122">
    <property type="component" value="Unassembled WGS sequence"/>
</dbReference>
<evidence type="ECO:0000313" key="3">
    <source>
        <dbReference type="Proteomes" id="UP001165122"/>
    </source>
</evidence>
<reference evidence="3" key="1">
    <citation type="journal article" date="2023" name="Commun. Biol.">
        <title>Genome analysis of Parmales, the sister group of diatoms, reveals the evolutionary specialization of diatoms from phago-mixotrophs to photoautotrophs.</title>
        <authorList>
            <person name="Ban H."/>
            <person name="Sato S."/>
            <person name="Yoshikawa S."/>
            <person name="Yamada K."/>
            <person name="Nakamura Y."/>
            <person name="Ichinomiya M."/>
            <person name="Sato N."/>
            <person name="Blanc-Mathieu R."/>
            <person name="Endo H."/>
            <person name="Kuwata A."/>
            <person name="Ogata H."/>
        </authorList>
    </citation>
    <scope>NUCLEOTIDE SEQUENCE [LARGE SCALE GENOMIC DNA]</scope>
    <source>
        <strain evidence="3">NIES 3700</strain>
    </source>
</reference>